<dbReference type="AlphaFoldDB" id="A0A412AZG5"/>
<feature type="domain" description="RNA polymerase sigma factor 70 region 4 type 2" evidence="1">
    <location>
        <begin position="86"/>
        <end position="134"/>
    </location>
</feature>
<evidence type="ECO:0000259" key="1">
    <source>
        <dbReference type="Pfam" id="PF08281"/>
    </source>
</evidence>
<dbReference type="InterPro" id="IPR013249">
    <property type="entry name" value="RNA_pol_sigma70_r4_t2"/>
</dbReference>
<reference evidence="2 3" key="1">
    <citation type="submission" date="2018-08" db="EMBL/GenBank/DDBJ databases">
        <title>A genome reference for cultivated species of the human gut microbiota.</title>
        <authorList>
            <person name="Zou Y."/>
            <person name="Xue W."/>
            <person name="Luo G."/>
        </authorList>
    </citation>
    <scope>NUCLEOTIDE SEQUENCE [LARGE SCALE GENOMIC DNA]</scope>
    <source>
        <strain evidence="2 3">AF28-26</strain>
    </source>
</reference>
<dbReference type="Pfam" id="PF08281">
    <property type="entry name" value="Sigma70_r4_2"/>
    <property type="match status" value="1"/>
</dbReference>
<dbReference type="EMBL" id="QRTC01000009">
    <property type="protein sequence ID" value="RGQ42830.1"/>
    <property type="molecule type" value="Genomic_DNA"/>
</dbReference>
<accession>A0A412AZG5</accession>
<dbReference type="InterPro" id="IPR013324">
    <property type="entry name" value="RNA_pol_sigma_r3/r4-like"/>
</dbReference>
<dbReference type="Gene3D" id="1.10.10.10">
    <property type="entry name" value="Winged helix-like DNA-binding domain superfamily/Winged helix DNA-binding domain"/>
    <property type="match status" value="1"/>
</dbReference>
<evidence type="ECO:0000313" key="2">
    <source>
        <dbReference type="EMBL" id="RGQ42830.1"/>
    </source>
</evidence>
<comment type="caution">
    <text evidence="2">The sequence shown here is derived from an EMBL/GenBank/DDBJ whole genome shotgun (WGS) entry which is preliminary data.</text>
</comment>
<dbReference type="SUPFAM" id="SSF88659">
    <property type="entry name" value="Sigma3 and sigma4 domains of RNA polymerase sigma factors"/>
    <property type="match status" value="1"/>
</dbReference>
<evidence type="ECO:0000313" key="3">
    <source>
        <dbReference type="Proteomes" id="UP000284751"/>
    </source>
</evidence>
<organism evidence="2 3">
    <name type="scientific">[Clostridium] leptum</name>
    <dbReference type="NCBI Taxonomy" id="1535"/>
    <lineage>
        <taxon>Bacteria</taxon>
        <taxon>Bacillati</taxon>
        <taxon>Bacillota</taxon>
        <taxon>Clostridia</taxon>
        <taxon>Eubacteriales</taxon>
        <taxon>Oscillospiraceae</taxon>
        <taxon>Oscillospiraceae incertae sedis</taxon>
    </lineage>
</organism>
<name>A0A412AZG5_9FIRM</name>
<dbReference type="InterPro" id="IPR036388">
    <property type="entry name" value="WH-like_DNA-bd_sf"/>
</dbReference>
<dbReference type="GO" id="GO:0016987">
    <property type="term" value="F:sigma factor activity"/>
    <property type="evidence" value="ECO:0007669"/>
    <property type="project" value="InterPro"/>
</dbReference>
<sequence length="145" mass="17162">MSKKYFAIDDITDDLIRYIDRYQRRVIINTKRKFYRNSSKPQSRGIVFIELEECTDSLWSIDPGIERLLCDYIEVKGVKIPVFNTKLSEALNELTETQRTILLQNVILKIPLNQIADELGISTRMTEKHKHNAIMFLKRRLIHHE</sequence>
<dbReference type="GO" id="GO:0006352">
    <property type="term" value="P:DNA-templated transcription initiation"/>
    <property type="evidence" value="ECO:0007669"/>
    <property type="project" value="InterPro"/>
</dbReference>
<proteinExistence type="predicted"/>
<dbReference type="GO" id="GO:0003677">
    <property type="term" value="F:DNA binding"/>
    <property type="evidence" value="ECO:0007669"/>
    <property type="project" value="InterPro"/>
</dbReference>
<dbReference type="Proteomes" id="UP000284751">
    <property type="component" value="Unassembled WGS sequence"/>
</dbReference>
<protein>
    <submittedName>
        <fullName evidence="2">Sigma-70 family RNA polymerase sigma factor</fullName>
    </submittedName>
</protein>
<gene>
    <name evidence="2" type="ORF">DWY99_03830</name>
</gene>